<dbReference type="AlphaFoldDB" id="A0A254NAI0"/>
<comment type="caution">
    <text evidence="2">The sequence shown here is derived from an EMBL/GenBank/DDBJ whole genome shotgun (WGS) entry which is preliminary data.</text>
</comment>
<keyword evidence="3" id="KW-1185">Reference proteome</keyword>
<name>A0A254NAI0_9BURK</name>
<evidence type="ECO:0000256" key="1">
    <source>
        <dbReference type="SAM" id="MobiDB-lite"/>
    </source>
</evidence>
<dbReference type="EMBL" id="NISI01000001">
    <property type="protein sequence ID" value="OWR04989.1"/>
    <property type="molecule type" value="Genomic_DNA"/>
</dbReference>
<reference evidence="2 3" key="1">
    <citation type="journal article" date="2007" name="Int. J. Syst. Evol. Microbiol.">
        <title>Description of Pelomonas aquatica sp. nov. and Pelomonas puraquae sp. nov., isolated from industrial and haemodialysis water.</title>
        <authorList>
            <person name="Gomila M."/>
            <person name="Bowien B."/>
            <person name="Falsen E."/>
            <person name="Moore E.R."/>
            <person name="Lalucat J."/>
        </authorList>
    </citation>
    <scope>NUCLEOTIDE SEQUENCE [LARGE SCALE GENOMIC DNA]</scope>
    <source>
        <strain evidence="2 3">CCUG 52769</strain>
    </source>
</reference>
<dbReference type="OrthoDB" id="5679056at2"/>
<dbReference type="RefSeq" id="WP_088481203.1">
    <property type="nucleotide sequence ID" value="NZ_NISI01000001.1"/>
</dbReference>
<dbReference type="Proteomes" id="UP000197446">
    <property type="component" value="Unassembled WGS sequence"/>
</dbReference>
<evidence type="ECO:0008006" key="4">
    <source>
        <dbReference type="Google" id="ProtNLM"/>
    </source>
</evidence>
<protein>
    <recommendedName>
        <fullName evidence="4">DNA-binding protein</fullName>
    </recommendedName>
</protein>
<dbReference type="InterPro" id="IPR026365">
    <property type="entry name" value="BcepMu_gp16"/>
</dbReference>
<feature type="region of interest" description="Disordered" evidence="1">
    <location>
        <begin position="1"/>
        <end position="24"/>
    </location>
</feature>
<accession>A0A254NAI0</accession>
<evidence type="ECO:0000313" key="3">
    <source>
        <dbReference type="Proteomes" id="UP000197446"/>
    </source>
</evidence>
<dbReference type="NCBIfam" id="TIGR04111">
    <property type="entry name" value="BcepMu_gp16"/>
    <property type="match status" value="1"/>
</dbReference>
<sequence length="92" mass="9964">MQPIAPAEESQLDGPASTGRGRAVKLKTKEEAAQWFADRGITITEWALERRFSPALVYQVLAGTRKAVRGSSFQIAVALGMKSVPVDDFESA</sequence>
<proteinExistence type="predicted"/>
<organism evidence="2 3">
    <name type="scientific">Roseateles puraquae</name>
    <dbReference type="NCBI Taxonomy" id="431059"/>
    <lineage>
        <taxon>Bacteria</taxon>
        <taxon>Pseudomonadati</taxon>
        <taxon>Pseudomonadota</taxon>
        <taxon>Betaproteobacteria</taxon>
        <taxon>Burkholderiales</taxon>
        <taxon>Sphaerotilaceae</taxon>
        <taxon>Roseateles</taxon>
    </lineage>
</organism>
<evidence type="ECO:0000313" key="2">
    <source>
        <dbReference type="EMBL" id="OWR04989.1"/>
    </source>
</evidence>
<gene>
    <name evidence="2" type="ORF">CDO81_00410</name>
</gene>